<feature type="domain" description="NADPH-dependent FMN reductase-like" evidence="2">
    <location>
        <begin position="1"/>
        <end position="143"/>
    </location>
</feature>
<evidence type="ECO:0000313" key="3">
    <source>
        <dbReference type="EMBL" id="AIR11228.1"/>
    </source>
</evidence>
<dbReference type="Proteomes" id="UP000029488">
    <property type="component" value="Chromosome"/>
</dbReference>
<dbReference type="GO" id="GO:0010181">
    <property type="term" value="F:FMN binding"/>
    <property type="evidence" value="ECO:0007669"/>
    <property type="project" value="TreeGrafter"/>
</dbReference>
<evidence type="ECO:0000259" key="2">
    <source>
        <dbReference type="Pfam" id="PF03358"/>
    </source>
</evidence>
<dbReference type="InterPro" id="IPR029039">
    <property type="entry name" value="Flavoprotein-like_sf"/>
</dbReference>
<keyword evidence="3" id="KW-0560">Oxidoreductase</keyword>
<dbReference type="Pfam" id="PF03358">
    <property type="entry name" value="FMN_red"/>
    <property type="match status" value="1"/>
</dbReference>
<reference evidence="3 4" key="1">
    <citation type="journal article" date="2014" name="BMC Genomics">
        <title>Unusual genome complexity in Lactobacillus salivarius JCM1046.</title>
        <authorList>
            <person name="Raftis E.J."/>
            <person name="Forde B.M."/>
            <person name="Claesson M.J."/>
            <person name="O'Toole P.W."/>
        </authorList>
    </citation>
    <scope>NUCLEOTIDE SEQUENCE [LARGE SCALE GENOMIC DNA]</scope>
    <source>
        <strain evidence="3 4">JCM1046</strain>
    </source>
</reference>
<dbReference type="Gene3D" id="3.30.450.20">
    <property type="entry name" value="PAS domain"/>
    <property type="match status" value="1"/>
</dbReference>
<dbReference type="GO" id="GO:0005829">
    <property type="term" value="C:cytosol"/>
    <property type="evidence" value="ECO:0007669"/>
    <property type="project" value="TreeGrafter"/>
</dbReference>
<feature type="compositionally biased region" description="Basic and acidic residues" evidence="1">
    <location>
        <begin position="407"/>
        <end position="418"/>
    </location>
</feature>
<dbReference type="InterPro" id="IPR050712">
    <property type="entry name" value="NAD(P)H-dep_reductase"/>
</dbReference>
<dbReference type="SUPFAM" id="SSF52218">
    <property type="entry name" value="Flavoproteins"/>
    <property type="match status" value="1"/>
</dbReference>
<dbReference type="PANTHER" id="PTHR30543">
    <property type="entry name" value="CHROMATE REDUCTASE"/>
    <property type="match status" value="1"/>
</dbReference>
<evidence type="ECO:0000313" key="4">
    <source>
        <dbReference type="Proteomes" id="UP000029488"/>
    </source>
</evidence>
<dbReference type="GO" id="GO:0016491">
    <property type="term" value="F:oxidoreductase activity"/>
    <property type="evidence" value="ECO:0007669"/>
    <property type="project" value="UniProtKB-KW"/>
</dbReference>
<evidence type="ECO:0000256" key="1">
    <source>
        <dbReference type="SAM" id="MobiDB-lite"/>
    </source>
</evidence>
<dbReference type="KEGG" id="lsj:LSJ_1580c"/>
<dbReference type="EMBL" id="CP007646">
    <property type="protein sequence ID" value="AIR11228.1"/>
    <property type="molecule type" value="Genomic_DNA"/>
</dbReference>
<sequence length="430" mass="47895">MKLVGIIGSIADESYNRKLMLYIASHFKETIDIEILDIRDVPMFRAGMEMGPAVEYLDKKISAADGVIIATPEHNHTTTAALKSVIEWLSSSVHPFADKPVLLVGASYFEQGSGRAQLDLRQILESPGVNALVMPKDEFLLGNVKSAFDENGNLKEARTVSFLESVMGNFLKWIKVLKAMKKNNDVKGDWESEDLTASQEIDTTVKGVDMKAEDWVEQAAAKTNAVEGDTYVKLDRGLLTVNQLNWFLNTMPVELTFADDNNQFIYYNRMDENPKDMLAPRQPKQVGDPLESVHPERALKGVKHVVHTLRTGETDLVSMPVPFINKVNEKHVMHYYKAMHDEDGRYRGINEWVVDIWPVVESYLKMTGQKLVADENAKVDATSGASEKKEEPVVTPETDATSGASESETKVEEVKVAEPEVDATSGASEF</sequence>
<dbReference type="InterPro" id="IPR005025">
    <property type="entry name" value="FMN_Rdtase-like_dom"/>
</dbReference>
<dbReference type="PANTHER" id="PTHR30543:SF21">
    <property type="entry name" value="NAD(P)H-DEPENDENT FMN REDUCTASE LOT6"/>
    <property type="match status" value="1"/>
</dbReference>
<dbReference type="Gene3D" id="3.40.50.360">
    <property type="match status" value="1"/>
</dbReference>
<dbReference type="RefSeq" id="WP_044005411.1">
    <property type="nucleotide sequence ID" value="NZ_CP007646.1"/>
</dbReference>
<dbReference type="EC" id="1.1.1.-" evidence="3"/>
<dbReference type="AlphaFoldDB" id="A0A089QH94"/>
<organism evidence="3 4">
    <name type="scientific">Ligilactobacillus salivarius</name>
    <dbReference type="NCBI Taxonomy" id="1624"/>
    <lineage>
        <taxon>Bacteria</taxon>
        <taxon>Bacillati</taxon>
        <taxon>Bacillota</taxon>
        <taxon>Bacilli</taxon>
        <taxon>Lactobacillales</taxon>
        <taxon>Lactobacillaceae</taxon>
        <taxon>Ligilactobacillus</taxon>
    </lineage>
</organism>
<dbReference type="Pfam" id="PF13596">
    <property type="entry name" value="PAS_10"/>
    <property type="match status" value="1"/>
</dbReference>
<feature type="region of interest" description="Disordered" evidence="1">
    <location>
        <begin position="377"/>
        <end position="430"/>
    </location>
</feature>
<accession>A0A089QH94</accession>
<name>A0A089QH94_9LACO</name>
<proteinExistence type="predicted"/>
<gene>
    <name evidence="3" type="ORF">LSJ_1580c</name>
</gene>
<protein>
    <submittedName>
        <fullName evidence="3">Oxidoreductase</fullName>
        <ecNumber evidence="3">1.1.1.-</ecNumber>
    </submittedName>
</protein>